<name>A0AAV4TU89_9ARAC</name>
<dbReference type="Proteomes" id="UP001054837">
    <property type="component" value="Unassembled WGS sequence"/>
</dbReference>
<sequence>MHSLEKRETIRIRSQTGSDGCETAFSGVLLTRKSFSSGAFYFGFLSSLSFSSDSVQSIFKSLDNKTGDEGNSAFYLPGRIPTKFRQIEPASSSSQFRSPDCF</sequence>
<accession>A0AAV4TU89</accession>
<reference evidence="2 3" key="1">
    <citation type="submission" date="2021-06" db="EMBL/GenBank/DDBJ databases">
        <title>Caerostris darwini draft genome.</title>
        <authorList>
            <person name="Kono N."/>
            <person name="Arakawa K."/>
        </authorList>
    </citation>
    <scope>NUCLEOTIDE SEQUENCE [LARGE SCALE GENOMIC DNA]</scope>
</reference>
<dbReference type="EMBL" id="BPLQ01010186">
    <property type="protein sequence ID" value="GIY49016.1"/>
    <property type="molecule type" value="Genomic_DNA"/>
</dbReference>
<proteinExistence type="predicted"/>
<evidence type="ECO:0000313" key="2">
    <source>
        <dbReference type="EMBL" id="GIY49016.1"/>
    </source>
</evidence>
<comment type="caution">
    <text evidence="2">The sequence shown here is derived from an EMBL/GenBank/DDBJ whole genome shotgun (WGS) entry which is preliminary data.</text>
</comment>
<evidence type="ECO:0000313" key="3">
    <source>
        <dbReference type="Proteomes" id="UP001054837"/>
    </source>
</evidence>
<feature type="region of interest" description="Disordered" evidence="1">
    <location>
        <begin position="1"/>
        <end position="20"/>
    </location>
</feature>
<gene>
    <name evidence="2" type="ORF">CDAR_520171</name>
</gene>
<feature type="compositionally biased region" description="Basic and acidic residues" evidence="1">
    <location>
        <begin position="1"/>
        <end position="11"/>
    </location>
</feature>
<organism evidence="2 3">
    <name type="scientific">Caerostris darwini</name>
    <dbReference type="NCBI Taxonomy" id="1538125"/>
    <lineage>
        <taxon>Eukaryota</taxon>
        <taxon>Metazoa</taxon>
        <taxon>Ecdysozoa</taxon>
        <taxon>Arthropoda</taxon>
        <taxon>Chelicerata</taxon>
        <taxon>Arachnida</taxon>
        <taxon>Araneae</taxon>
        <taxon>Araneomorphae</taxon>
        <taxon>Entelegynae</taxon>
        <taxon>Araneoidea</taxon>
        <taxon>Araneidae</taxon>
        <taxon>Caerostris</taxon>
    </lineage>
</organism>
<keyword evidence="3" id="KW-1185">Reference proteome</keyword>
<evidence type="ECO:0000256" key="1">
    <source>
        <dbReference type="SAM" id="MobiDB-lite"/>
    </source>
</evidence>
<protein>
    <submittedName>
        <fullName evidence="2">Uncharacterized protein</fullName>
    </submittedName>
</protein>
<dbReference type="AlphaFoldDB" id="A0AAV4TU89"/>